<accession>A0A062VKK3</accession>
<organism evidence="1 2">
    <name type="scientific">Hyphomonas polymorpha PS728</name>
    <dbReference type="NCBI Taxonomy" id="1280954"/>
    <lineage>
        <taxon>Bacteria</taxon>
        <taxon>Pseudomonadati</taxon>
        <taxon>Pseudomonadota</taxon>
        <taxon>Alphaproteobacteria</taxon>
        <taxon>Hyphomonadales</taxon>
        <taxon>Hyphomonadaceae</taxon>
        <taxon>Hyphomonas</taxon>
    </lineage>
</organism>
<name>A0A062VKK3_9PROT</name>
<dbReference type="eggNOG" id="COG0457">
    <property type="taxonomic scope" value="Bacteria"/>
</dbReference>
<reference evidence="1 2" key="1">
    <citation type="journal article" date="2014" name="Antonie Van Leeuwenhoek">
        <title>Hyphomonas beringensis sp. nov. and Hyphomonas chukchiensis sp. nov., isolated from surface seawater of the Bering Sea and Chukchi Sea.</title>
        <authorList>
            <person name="Li C."/>
            <person name="Lai Q."/>
            <person name="Li G."/>
            <person name="Dong C."/>
            <person name="Wang J."/>
            <person name="Liao Y."/>
            <person name="Shao Z."/>
        </authorList>
    </citation>
    <scope>NUCLEOTIDE SEQUENCE [LARGE SCALE GENOMIC DNA]</scope>
    <source>
        <strain evidence="1 2">PS728</strain>
    </source>
</reference>
<dbReference type="Pfam" id="PF13759">
    <property type="entry name" value="2OG-FeII_Oxy_5"/>
    <property type="match status" value="1"/>
</dbReference>
<dbReference type="Gene3D" id="2.60.120.620">
    <property type="entry name" value="q2cbj1_9rhob like domain"/>
    <property type="match status" value="1"/>
</dbReference>
<comment type="caution">
    <text evidence="1">The sequence shown here is derived from an EMBL/GenBank/DDBJ whole genome shotgun (WGS) entry which is preliminary data.</text>
</comment>
<dbReference type="PATRIC" id="fig|1280954.3.peg.1798"/>
<dbReference type="AlphaFoldDB" id="A0A062VKK3"/>
<dbReference type="OrthoDB" id="9783136at2"/>
<dbReference type="EMBL" id="ARYM01000009">
    <property type="protein sequence ID" value="KCZ98656.1"/>
    <property type="molecule type" value="Genomic_DNA"/>
</dbReference>
<dbReference type="NCBIfam" id="TIGR02466">
    <property type="entry name" value="TIGR02466 family protein"/>
    <property type="match status" value="1"/>
</dbReference>
<proteinExistence type="predicted"/>
<dbReference type="RefSeq" id="WP_035597288.1">
    <property type="nucleotide sequence ID" value="NZ_ARYM01000009.1"/>
</dbReference>
<evidence type="ECO:0008006" key="3">
    <source>
        <dbReference type="Google" id="ProtNLM"/>
    </source>
</evidence>
<evidence type="ECO:0000313" key="1">
    <source>
        <dbReference type="EMBL" id="KCZ98656.1"/>
    </source>
</evidence>
<keyword evidence="2" id="KW-1185">Reference proteome</keyword>
<sequence>MRVLFATRIEELKIGSAALREGLERCAWLLEEEDAAGNAWCEAEGYDGYTSYASLDDLPERFPEFAELKKHLDKAAAKFARDHSWDMDGLSLTLDAIWVNILGEGGHHSGHIHPGSVISGTYYVAVPEGAGRIKYEDPRLAMMMAAPQLREDAPEEARRFVYVQPREGHCLLWESWLRHEVMPSRTDEARISVSFNYGLKRRG</sequence>
<evidence type="ECO:0000313" key="2">
    <source>
        <dbReference type="Proteomes" id="UP000027100"/>
    </source>
</evidence>
<gene>
    <name evidence="1" type="ORF">HPO_08878</name>
</gene>
<protein>
    <recommendedName>
        <fullName evidence="3">Fe2OG dioxygenase domain-containing protein</fullName>
    </recommendedName>
</protein>
<dbReference type="InterPro" id="IPR012668">
    <property type="entry name" value="CHP02466"/>
</dbReference>
<dbReference type="Proteomes" id="UP000027100">
    <property type="component" value="Unassembled WGS sequence"/>
</dbReference>
<dbReference type="STRING" id="1280954.HPO_08878"/>